<dbReference type="InterPro" id="IPR029044">
    <property type="entry name" value="Nucleotide-diphossugar_trans"/>
</dbReference>
<dbReference type="Pfam" id="PF04138">
    <property type="entry name" value="GtrA_DPMS_TM"/>
    <property type="match status" value="1"/>
</dbReference>
<organism evidence="8 9">
    <name type="scientific">Streptococcus sanguinis</name>
    <dbReference type="NCBI Taxonomy" id="1305"/>
    <lineage>
        <taxon>Bacteria</taxon>
        <taxon>Bacillati</taxon>
        <taxon>Bacillota</taxon>
        <taxon>Bacilli</taxon>
        <taxon>Lactobacillales</taxon>
        <taxon>Streptococcaceae</taxon>
        <taxon>Streptococcus</taxon>
    </lineage>
</organism>
<evidence type="ECO:0000313" key="8">
    <source>
        <dbReference type="EMBL" id="RRC93894.1"/>
    </source>
</evidence>
<evidence type="ECO:0000256" key="2">
    <source>
        <dbReference type="ARBA" id="ARBA00022692"/>
    </source>
</evidence>
<evidence type="ECO:0000259" key="6">
    <source>
        <dbReference type="Pfam" id="PF00535"/>
    </source>
</evidence>
<feature type="domain" description="Glycosyltransferase 2-like" evidence="6">
    <location>
        <begin position="6"/>
        <end position="129"/>
    </location>
</feature>
<comment type="subcellular location">
    <subcellularLocation>
        <location evidence="1">Membrane</location>
        <topology evidence="1">Multi-pass membrane protein</topology>
    </subcellularLocation>
</comment>
<dbReference type="Proteomes" id="UP000277597">
    <property type="component" value="Unassembled WGS sequence"/>
</dbReference>
<proteinExistence type="predicted"/>
<dbReference type="GO" id="GO:0016020">
    <property type="term" value="C:membrane"/>
    <property type="evidence" value="ECO:0007669"/>
    <property type="project" value="UniProtKB-SubCell"/>
</dbReference>
<dbReference type="PANTHER" id="PTHR48090">
    <property type="entry name" value="UNDECAPRENYL-PHOSPHATE 4-DEOXY-4-FORMAMIDO-L-ARABINOSE TRANSFERASE-RELATED"/>
    <property type="match status" value="1"/>
</dbReference>
<evidence type="ECO:0000256" key="1">
    <source>
        <dbReference type="ARBA" id="ARBA00004141"/>
    </source>
</evidence>
<feature type="transmembrane region" description="Helical" evidence="5">
    <location>
        <begin position="318"/>
        <end position="335"/>
    </location>
</feature>
<evidence type="ECO:0000256" key="4">
    <source>
        <dbReference type="ARBA" id="ARBA00023136"/>
    </source>
</evidence>
<feature type="transmembrane region" description="Helical" evidence="5">
    <location>
        <begin position="291"/>
        <end position="312"/>
    </location>
</feature>
<keyword evidence="8" id="KW-0808">Transferase</keyword>
<accession>A0A3P1S9Q0</accession>
<protein>
    <submittedName>
        <fullName evidence="8">Glycosyltransferase</fullName>
    </submittedName>
</protein>
<dbReference type="InterPro" id="IPR050256">
    <property type="entry name" value="Glycosyltransferase_2"/>
</dbReference>
<gene>
    <name evidence="8" type="ORF">EII39_00790</name>
</gene>
<dbReference type="Pfam" id="PF00535">
    <property type="entry name" value="Glycos_transf_2"/>
    <property type="match status" value="1"/>
</dbReference>
<comment type="caution">
    <text evidence="8">The sequence shown here is derived from an EMBL/GenBank/DDBJ whole genome shotgun (WGS) entry which is preliminary data.</text>
</comment>
<keyword evidence="4 5" id="KW-0472">Membrane</keyword>
<dbReference type="Gene3D" id="3.90.550.10">
    <property type="entry name" value="Spore Coat Polysaccharide Biosynthesis Protein SpsA, Chain A"/>
    <property type="match status" value="1"/>
</dbReference>
<dbReference type="EMBL" id="RQZI01000001">
    <property type="protein sequence ID" value="RRC93894.1"/>
    <property type="molecule type" value="Genomic_DNA"/>
</dbReference>
<keyword evidence="2 5" id="KW-0812">Transmembrane</keyword>
<dbReference type="GO" id="GO:0016740">
    <property type="term" value="F:transferase activity"/>
    <property type="evidence" value="ECO:0007669"/>
    <property type="project" value="UniProtKB-KW"/>
</dbReference>
<reference evidence="8 9" key="1">
    <citation type="submission" date="2018-11" db="EMBL/GenBank/DDBJ databases">
        <title>Genomes From Bacteria Associated with the Canine Oral Cavity: a Test Case for Automated Genome-Based Taxonomic Assignment.</title>
        <authorList>
            <person name="Coil D.A."/>
            <person name="Jospin G."/>
            <person name="Darling A.E."/>
            <person name="Wallis C."/>
            <person name="Davis I.J."/>
            <person name="Harris S."/>
            <person name="Eisen J.A."/>
            <person name="Holcombe L.J."/>
            <person name="O'Flynn C."/>
        </authorList>
    </citation>
    <scope>NUCLEOTIDE SEQUENCE [LARGE SCALE GENOMIC DNA]</scope>
    <source>
        <strain evidence="8 9">OH953</strain>
    </source>
</reference>
<name>A0A3P1S9Q0_STRSA</name>
<feature type="transmembrane region" description="Helical" evidence="5">
    <location>
        <begin position="223"/>
        <end position="246"/>
    </location>
</feature>
<dbReference type="PANTHER" id="PTHR48090:SF7">
    <property type="entry name" value="RFBJ PROTEIN"/>
    <property type="match status" value="1"/>
</dbReference>
<dbReference type="InterPro" id="IPR007267">
    <property type="entry name" value="GtrA_DPMS_TM"/>
</dbReference>
<evidence type="ECO:0000256" key="5">
    <source>
        <dbReference type="SAM" id="Phobius"/>
    </source>
</evidence>
<dbReference type="AlphaFoldDB" id="A0A3P1S9Q0"/>
<evidence type="ECO:0000313" key="9">
    <source>
        <dbReference type="Proteomes" id="UP000277597"/>
    </source>
</evidence>
<dbReference type="InterPro" id="IPR001173">
    <property type="entry name" value="Glyco_trans_2-like"/>
</dbReference>
<feature type="domain" description="GtrA/DPMS transmembrane" evidence="7">
    <location>
        <begin position="222"/>
        <end position="341"/>
    </location>
</feature>
<dbReference type="CDD" id="cd04179">
    <property type="entry name" value="DPM_DPG-synthase_like"/>
    <property type="match status" value="1"/>
</dbReference>
<evidence type="ECO:0000256" key="3">
    <source>
        <dbReference type="ARBA" id="ARBA00022989"/>
    </source>
</evidence>
<dbReference type="SUPFAM" id="SSF53448">
    <property type="entry name" value="Nucleotide-diphospho-sugar transferases"/>
    <property type="match status" value="1"/>
</dbReference>
<dbReference type="RefSeq" id="WP_049542485.1">
    <property type="nucleotide sequence ID" value="NZ_JAKUVB010000001.1"/>
</dbReference>
<evidence type="ECO:0000259" key="7">
    <source>
        <dbReference type="Pfam" id="PF04138"/>
    </source>
</evidence>
<dbReference type="GO" id="GO:0000271">
    <property type="term" value="P:polysaccharide biosynthetic process"/>
    <property type="evidence" value="ECO:0007669"/>
    <property type="project" value="InterPro"/>
</dbReference>
<sequence>MDMDYLVIPAYEPDYNLIKLIKKIHHKSDFHIIVIDDGSSSKCQIVFEQAEQYATVLRHQVNQGKGQALKTAFTFIQALKNYGTVVTADADGQHKVWDIFRVASKASENPNQLILGARAFTGKVPLRSRFGNSLTLALFKLQTGVGVSDTQTGLRAFTTNMIPFMLKVEGQRYEYEMNMLLEASKEYRILEVPIETVYINDNQGSHFRPIRDGLMIYKNIFKFALTSLSSFIVDYIVYALALLFLAAVPTSLRILLANGIARVTSSIFNYSTNKKLVFKNDDSILKTGTGYFSLAVVLFILDTLLIRLFYAVFGLNLLIVKIIVGILLFTVSWMVQKRFIFKERTHTAS</sequence>
<keyword evidence="3 5" id="KW-1133">Transmembrane helix</keyword>